<dbReference type="Pfam" id="PF02517">
    <property type="entry name" value="Rce1-like"/>
    <property type="match status" value="1"/>
</dbReference>
<dbReference type="Proteomes" id="UP000189370">
    <property type="component" value="Unassembled WGS sequence"/>
</dbReference>
<dbReference type="STRING" id="301967.A6E15_02040"/>
<dbReference type="OrthoDB" id="350015at2157"/>
<feature type="transmembrane region" description="Helical" evidence="1">
    <location>
        <begin position="6"/>
        <end position="30"/>
    </location>
</feature>
<dbReference type="EMBL" id="LWLN01000001">
    <property type="protein sequence ID" value="OLZ39839.1"/>
    <property type="molecule type" value="Genomic_DNA"/>
</dbReference>
<organism evidence="3 4">
    <name type="scientific">Natrinema saccharevitans</name>
    <dbReference type="NCBI Taxonomy" id="301967"/>
    <lineage>
        <taxon>Archaea</taxon>
        <taxon>Methanobacteriati</taxon>
        <taxon>Methanobacteriota</taxon>
        <taxon>Stenosarchaea group</taxon>
        <taxon>Halobacteria</taxon>
        <taxon>Halobacteriales</taxon>
        <taxon>Natrialbaceae</taxon>
        <taxon>Natrinema</taxon>
    </lineage>
</organism>
<sequence length="201" mass="22159">MDVIPPFWIGLLLATPLLSLAYVMTVYVVVRRWLPINFRRYAHWFNSGLLVVIGTAVVFASPIEIPLAFRWLYPVAIPLGIGVYAVDTYIKTRVVGDPIGKGTEALVTMAPVLFVPIFEEVIFRAGYVFLSDRFGTVVYTVGSAFSFGLHHSGYGKTEMLFKFENGLVYGTLFVVTGSLVPPLLAHCGYNLAAVVVHIDTP</sequence>
<dbReference type="InterPro" id="IPR003675">
    <property type="entry name" value="Rce1/LyrA-like_dom"/>
</dbReference>
<evidence type="ECO:0000313" key="3">
    <source>
        <dbReference type="EMBL" id="OLZ39839.1"/>
    </source>
</evidence>
<dbReference type="GO" id="GO:0004175">
    <property type="term" value="F:endopeptidase activity"/>
    <property type="evidence" value="ECO:0007669"/>
    <property type="project" value="UniProtKB-ARBA"/>
</dbReference>
<dbReference type="AlphaFoldDB" id="A0A1S8ATL8"/>
<gene>
    <name evidence="3" type="ORF">A6E15_02040</name>
</gene>
<protein>
    <recommendedName>
        <fullName evidence="2">CAAX prenyl protease 2/Lysostaphin resistance protein A-like domain-containing protein</fullName>
    </recommendedName>
</protein>
<dbReference type="RefSeq" id="WP_076143180.1">
    <property type="nucleotide sequence ID" value="NZ_LWLN01000001.1"/>
</dbReference>
<evidence type="ECO:0000259" key="2">
    <source>
        <dbReference type="Pfam" id="PF02517"/>
    </source>
</evidence>
<evidence type="ECO:0000313" key="4">
    <source>
        <dbReference type="Proteomes" id="UP000189370"/>
    </source>
</evidence>
<keyword evidence="1" id="KW-0812">Transmembrane</keyword>
<proteinExistence type="predicted"/>
<feature type="transmembrane region" description="Helical" evidence="1">
    <location>
        <begin position="136"/>
        <end position="154"/>
    </location>
</feature>
<comment type="caution">
    <text evidence="3">The sequence shown here is derived from an EMBL/GenBank/DDBJ whole genome shotgun (WGS) entry which is preliminary data.</text>
</comment>
<feature type="transmembrane region" description="Helical" evidence="1">
    <location>
        <begin position="42"/>
        <end position="61"/>
    </location>
</feature>
<keyword evidence="1" id="KW-1133">Transmembrane helix</keyword>
<feature type="domain" description="CAAX prenyl protease 2/Lysostaphin resistance protein A-like" evidence="2">
    <location>
        <begin position="105"/>
        <end position="191"/>
    </location>
</feature>
<accession>A0A1S8ATL8</accession>
<feature type="transmembrane region" description="Helical" evidence="1">
    <location>
        <begin position="106"/>
        <end position="130"/>
    </location>
</feature>
<reference evidence="4" key="1">
    <citation type="submission" date="2016-04" db="EMBL/GenBank/DDBJ databases">
        <authorList>
            <person name="Chen S.-C."/>
            <person name="Lai M.-C."/>
        </authorList>
    </citation>
    <scope>NUCLEOTIDE SEQUENCE [LARGE SCALE GENOMIC DNA]</scope>
    <source>
        <strain evidence="4">AB14</strain>
    </source>
</reference>
<keyword evidence="1" id="KW-0472">Membrane</keyword>
<feature type="transmembrane region" description="Helical" evidence="1">
    <location>
        <begin position="67"/>
        <end position="86"/>
    </location>
</feature>
<name>A0A1S8ATL8_9EURY</name>
<keyword evidence="4" id="KW-1185">Reference proteome</keyword>
<evidence type="ECO:0000256" key="1">
    <source>
        <dbReference type="SAM" id="Phobius"/>
    </source>
</evidence>
<feature type="transmembrane region" description="Helical" evidence="1">
    <location>
        <begin position="166"/>
        <end position="184"/>
    </location>
</feature>
<dbReference type="GO" id="GO:0080120">
    <property type="term" value="P:CAAX-box protein maturation"/>
    <property type="evidence" value="ECO:0007669"/>
    <property type="project" value="UniProtKB-ARBA"/>
</dbReference>